<dbReference type="AlphaFoldDB" id="A0A0H5QR61"/>
<reference evidence="1" key="1">
    <citation type="submission" date="2015-04" db="EMBL/GenBank/DDBJ databases">
        <title>The genome sequence of the plant pathogenic Rhizarian Plasmodiophora brassicae reveals insights in its biotrophic life cycle and the origin of chitin synthesis.</title>
        <authorList>
            <person name="Schwelm A."/>
            <person name="Fogelqvist J."/>
            <person name="Knaust A."/>
            <person name="Julke S."/>
            <person name="Lilja T."/>
            <person name="Dhandapani V."/>
            <person name="Bonilla-Rosso G."/>
            <person name="Karlsson M."/>
            <person name="Shevchenko A."/>
            <person name="Choi S.R."/>
            <person name="Kim H.G."/>
            <person name="Park J.Y."/>
            <person name="Lim Y.P."/>
            <person name="Ludwig-Muller J."/>
            <person name="Dixelius C."/>
        </authorList>
    </citation>
    <scope>NUCLEOTIDE SEQUENCE</scope>
    <source>
        <tissue evidence="1">Potato root galls</tissue>
    </source>
</reference>
<accession>A0A0H5QR61</accession>
<sequence length="99" mass="11344">MERIRIGERGEPQPMMGSYTANVHHSRLTIENLTIAGADDFGVPQRFRVRQEKTGQYLNTTNGFLSHKRIARGNESNNIHQKSRLETDFTTELSNKTKI</sequence>
<dbReference type="EMBL" id="HACM01003524">
    <property type="protein sequence ID" value="CRZ03966.1"/>
    <property type="molecule type" value="Transcribed_RNA"/>
</dbReference>
<protein>
    <submittedName>
        <fullName evidence="1">Uncharacterized protein</fullName>
    </submittedName>
</protein>
<evidence type="ECO:0000313" key="1">
    <source>
        <dbReference type="EMBL" id="CRZ03966.1"/>
    </source>
</evidence>
<organism evidence="1">
    <name type="scientific">Spongospora subterranea</name>
    <dbReference type="NCBI Taxonomy" id="70186"/>
    <lineage>
        <taxon>Eukaryota</taxon>
        <taxon>Sar</taxon>
        <taxon>Rhizaria</taxon>
        <taxon>Endomyxa</taxon>
        <taxon>Phytomyxea</taxon>
        <taxon>Plasmodiophorida</taxon>
        <taxon>Plasmodiophoridae</taxon>
        <taxon>Spongospora</taxon>
    </lineage>
</organism>
<name>A0A0H5QR61_9EUKA</name>
<proteinExistence type="predicted"/>